<dbReference type="EMBL" id="KV921998">
    <property type="protein sequence ID" value="ORE03581.1"/>
    <property type="molecule type" value="Genomic_DNA"/>
</dbReference>
<accession>A0A1X0QV13</accession>
<dbReference type="AlphaFoldDB" id="A0A1X0QV13"/>
<evidence type="ECO:0000256" key="1">
    <source>
        <dbReference type="SAM" id="MobiDB-lite"/>
    </source>
</evidence>
<proteinExistence type="predicted"/>
<feature type="region of interest" description="Disordered" evidence="1">
    <location>
        <begin position="275"/>
        <end position="306"/>
    </location>
</feature>
<dbReference type="GO" id="GO:0010972">
    <property type="term" value="P:negative regulation of G2/M transition of mitotic cell cycle"/>
    <property type="evidence" value="ECO:0007669"/>
    <property type="project" value="TreeGrafter"/>
</dbReference>
<name>A0A1X0QV13_RHIZD</name>
<feature type="region of interest" description="Disordered" evidence="1">
    <location>
        <begin position="1"/>
        <end position="73"/>
    </location>
</feature>
<feature type="compositionally biased region" description="Basic and acidic residues" evidence="1">
    <location>
        <begin position="20"/>
        <end position="43"/>
    </location>
</feature>
<dbReference type="PANTHER" id="PTHR16524">
    <property type="entry name" value="CELL DEATH REGULATOR AVEN"/>
    <property type="match status" value="1"/>
</dbReference>
<dbReference type="PANTHER" id="PTHR16524:SF2">
    <property type="entry name" value="CELL DEATH REGULATOR AVEN"/>
    <property type="match status" value="1"/>
</dbReference>
<dbReference type="Proteomes" id="UP000242414">
    <property type="component" value="Unassembled WGS sequence"/>
</dbReference>
<sequence>MRPDEHKAKESRKYQVRKKQQGDHAAAEIAEARRKAAKAKDRGVGITAIRRRNGDFNEETEEEREERKKMQAKYSRRKLVSNYDRYEEETEQDRLEKDAELGIDRETTDLVSMLENTEEGSSTFFKFKEEQLFEKDIMQQKQNLLEIDFKSLTAAFGSIDIQQLLDLSESDNDLVHDALTYQPIVLDKPFVPAFTKNAKGYVLFNKQQQQQQQSLQNKTEGIYLRNDGSNHRVAPSVNRPVVVETERPSHAVNNEKEKDTKTDELTDDLDELLAHTQVNDAPMNKPSLPKPGSIKKKPAAAIVEDNKDDEAWLDELLDE</sequence>
<organism evidence="2">
    <name type="scientific">Rhizopus microsporus var. microsporus</name>
    <dbReference type="NCBI Taxonomy" id="86635"/>
    <lineage>
        <taxon>Eukaryota</taxon>
        <taxon>Fungi</taxon>
        <taxon>Fungi incertae sedis</taxon>
        <taxon>Mucoromycota</taxon>
        <taxon>Mucoromycotina</taxon>
        <taxon>Mucoromycetes</taxon>
        <taxon>Mucorales</taxon>
        <taxon>Mucorineae</taxon>
        <taxon>Rhizopodaceae</taxon>
        <taxon>Rhizopus</taxon>
    </lineage>
</organism>
<dbReference type="OrthoDB" id="5596566at2759"/>
<gene>
    <name evidence="2" type="ORF">BCV72DRAFT_296052</name>
</gene>
<protein>
    <submittedName>
        <fullName evidence="2">Uncharacterized protein</fullName>
    </submittedName>
</protein>
<evidence type="ECO:0000313" key="2">
    <source>
        <dbReference type="EMBL" id="ORE03581.1"/>
    </source>
</evidence>
<dbReference type="VEuPathDB" id="FungiDB:BCV72DRAFT_296052"/>
<dbReference type="InterPro" id="IPR026187">
    <property type="entry name" value="Aven"/>
</dbReference>
<reference evidence="2" key="1">
    <citation type="journal article" date="2016" name="Proc. Natl. Acad. Sci. U.S.A.">
        <title>Lipid metabolic changes in an early divergent fungus govern the establishment of a mutualistic symbiosis with endobacteria.</title>
        <authorList>
            <person name="Lastovetsky O.A."/>
            <person name="Gaspar M.L."/>
            <person name="Mondo S.J."/>
            <person name="LaButti K.M."/>
            <person name="Sandor L."/>
            <person name="Grigoriev I.V."/>
            <person name="Henry S.A."/>
            <person name="Pawlowska T.E."/>
        </authorList>
    </citation>
    <scope>NUCLEOTIDE SEQUENCE [LARGE SCALE GENOMIC DNA]</scope>
    <source>
        <strain evidence="2">ATCC 52814</strain>
    </source>
</reference>
<feature type="compositionally biased region" description="Basic and acidic residues" evidence="1">
    <location>
        <begin position="1"/>
        <end position="13"/>
    </location>
</feature>